<keyword evidence="7" id="KW-0472">Membrane</keyword>
<sequence>MQRKVRYLESLAGYSYYVIHTTEVVDQFYDPFKILEIDRTASPAEIKKKHPDKVSDDLKDEANEKFIQISKAYQALTDEDIRKNWEEYGNPDGQQSIALPAWVVSQENGFKVLFLYGILMAVFMPYKIGQWWSKSKKYTKMKVYRKSAKTFYHLIEDVMIPGDIIEAISGASEFETLITPDHEELKELMSDLQRFADKNGYYYELSRKFTNAIAVKVHTLIYAHIFRVEVPEKFHEEQQKVLEQSIKFLPTMIKIAMAKGHHESLLSMISVSQMIIQALPNPTISFWQLPFLTHDLSLTISGAKGGLDIPKFVSLPKETKQTLLKDLKSEERKEVMEALKSFPVIKKVNVKYTTLGEDNVYSGSVITAVVQLIMDENAPEETVSFDDVTEALPGIDDETPSGRLKSFLTNDAKDESVYCPFYKKEKSSCWWLFLTIQNRTICDPVVLYNVGKSKTVKVQFYLNIPPGKYPIKVVLKNDSYAGLDFEKEFPMTVVAEPESPDRDHFDDMSEDEKDKIKLF</sequence>
<dbReference type="CDD" id="cd06257">
    <property type="entry name" value="DnaJ"/>
    <property type="match status" value="1"/>
</dbReference>
<reference evidence="15" key="2">
    <citation type="journal article" date="2018" name="Nat. Microbiol.">
        <title>Leveraging single-cell genomics to expand the fungal tree of life.</title>
        <authorList>
            <person name="Ahrendt S.R."/>
            <person name="Quandt C.A."/>
            <person name="Ciobanu D."/>
            <person name="Clum A."/>
            <person name="Salamov A."/>
            <person name="Andreopoulos B."/>
            <person name="Cheng J.F."/>
            <person name="Woyke T."/>
            <person name="Pelin A."/>
            <person name="Henrissat B."/>
            <person name="Reynolds N.K."/>
            <person name="Benny G.L."/>
            <person name="Smith M.E."/>
            <person name="James T.Y."/>
            <person name="Grigoriev I.V."/>
        </authorList>
    </citation>
    <scope>NUCLEOTIDE SEQUENCE [LARGE SCALE GENOMIC DNA]</scope>
    <source>
        <strain evidence="15">CSF55</strain>
    </source>
</reference>
<dbReference type="PANTHER" id="PTHR24075:SF0">
    <property type="entry name" value="TRANSLOCATION PROTEIN SEC63 HOMOLOG"/>
    <property type="match status" value="1"/>
</dbReference>
<keyword evidence="4" id="KW-0256">Endoplasmic reticulum</keyword>
<dbReference type="Proteomes" id="UP000030755">
    <property type="component" value="Unassembled WGS sequence"/>
</dbReference>
<accession>A0A075AP08</accession>
<dbReference type="InterPro" id="IPR014756">
    <property type="entry name" value="Ig_E-set"/>
</dbReference>
<evidence type="ECO:0000313" key="15">
    <source>
        <dbReference type="Proteomes" id="UP000281549"/>
    </source>
</evidence>
<reference evidence="12 14" key="1">
    <citation type="journal article" date="2013" name="Curr. Biol.">
        <title>Shared signatures of parasitism and phylogenomics unite Cryptomycota and microsporidia.</title>
        <authorList>
            <person name="James T.Y."/>
            <person name="Pelin A."/>
            <person name="Bonen L."/>
            <person name="Ahrendt S."/>
            <person name="Sain D."/>
            <person name="Corradi N."/>
            <person name="Stajich J.E."/>
        </authorList>
    </citation>
    <scope>NUCLEOTIDE SEQUENCE [LARGE SCALE GENOMIC DNA]</scope>
    <source>
        <strain evidence="12">CSF55</strain>
        <strain evidence="12">CSF55</strain>
    </source>
</reference>
<keyword evidence="5" id="KW-0653">Protein transport</keyword>
<keyword evidence="6" id="KW-1133">Transmembrane helix</keyword>
<dbReference type="SUPFAM" id="SSF158702">
    <property type="entry name" value="Sec63 N-terminal domain-like"/>
    <property type="match status" value="1"/>
</dbReference>
<dbReference type="PROSITE" id="PS50076">
    <property type="entry name" value="DNAJ_2"/>
    <property type="match status" value="1"/>
</dbReference>
<dbReference type="InterPro" id="IPR035892">
    <property type="entry name" value="C2_domain_sf"/>
</dbReference>
<dbReference type="EMBL" id="KE561209">
    <property type="protein sequence ID" value="EPZ31735.1"/>
    <property type="molecule type" value="Genomic_DNA"/>
</dbReference>
<dbReference type="InterPro" id="IPR003533">
    <property type="entry name" value="Doublecortin_dom"/>
</dbReference>
<dbReference type="Pfam" id="PF00226">
    <property type="entry name" value="DnaJ"/>
    <property type="match status" value="1"/>
</dbReference>
<dbReference type="Gene3D" id="2.60.40.150">
    <property type="entry name" value="C2 domain"/>
    <property type="match status" value="1"/>
</dbReference>
<dbReference type="GO" id="GO:0006614">
    <property type="term" value="P:SRP-dependent cotranslational protein targeting to membrane"/>
    <property type="evidence" value="ECO:0007669"/>
    <property type="project" value="TreeGrafter"/>
</dbReference>
<evidence type="ECO:0000256" key="6">
    <source>
        <dbReference type="ARBA" id="ARBA00022989"/>
    </source>
</evidence>
<dbReference type="EMBL" id="ML004907">
    <property type="protein sequence ID" value="RKP22158.1"/>
    <property type="molecule type" value="Genomic_DNA"/>
</dbReference>
<evidence type="ECO:0000256" key="3">
    <source>
        <dbReference type="ARBA" id="ARBA00022692"/>
    </source>
</evidence>
<keyword evidence="14" id="KW-1185">Reference proteome</keyword>
<dbReference type="SUPFAM" id="SSF81296">
    <property type="entry name" value="E set domains"/>
    <property type="match status" value="1"/>
</dbReference>
<feature type="domain" description="J" evidence="10">
    <location>
        <begin position="15"/>
        <end position="89"/>
    </location>
</feature>
<evidence type="ECO:0000256" key="9">
    <source>
        <dbReference type="SAM" id="MobiDB-lite"/>
    </source>
</evidence>
<feature type="region of interest" description="Disordered" evidence="9">
    <location>
        <begin position="495"/>
        <end position="519"/>
    </location>
</feature>
<evidence type="ECO:0000313" key="12">
    <source>
        <dbReference type="EMBL" id="EPZ31735.1"/>
    </source>
</evidence>
<dbReference type="SUPFAM" id="SSF46565">
    <property type="entry name" value="Chaperone J-domain"/>
    <property type="match status" value="1"/>
</dbReference>
<dbReference type="OrthoDB" id="1734229at2759"/>
<reference evidence="13" key="3">
    <citation type="submission" date="2018-08" db="EMBL/GenBank/DDBJ databases">
        <title>Leveraging single-cell genomics to expand the Fungal Tree of Life.</title>
        <authorList>
            <consortium name="DOE Joint Genome Institute"/>
            <person name="Ahrendt S.R."/>
            <person name="Quandt C.A."/>
            <person name="Ciobanu D."/>
            <person name="Clum A."/>
            <person name="Salamov A."/>
            <person name="Andreopoulos B."/>
            <person name="Cheng J.-F."/>
            <person name="Woyke T."/>
            <person name="Pelin A."/>
            <person name="Henrissat B."/>
            <person name="Reynolds N."/>
            <person name="Benny G.L."/>
            <person name="Smith M.E."/>
            <person name="James T.Y."/>
            <person name="Grigoriev I.V."/>
        </authorList>
    </citation>
    <scope>NUCLEOTIDE SEQUENCE</scope>
    <source>
        <strain evidence="13">CSF55</strain>
    </source>
</reference>
<evidence type="ECO:0000313" key="13">
    <source>
        <dbReference type="EMBL" id="RKP22158.1"/>
    </source>
</evidence>
<organism evidence="12 14">
    <name type="scientific">Rozella allomycis (strain CSF55)</name>
    <dbReference type="NCBI Taxonomy" id="988480"/>
    <lineage>
        <taxon>Eukaryota</taxon>
        <taxon>Fungi</taxon>
        <taxon>Fungi incertae sedis</taxon>
        <taxon>Cryptomycota</taxon>
        <taxon>Cryptomycota incertae sedis</taxon>
        <taxon>Rozella</taxon>
    </lineage>
</organism>
<evidence type="ECO:0000256" key="7">
    <source>
        <dbReference type="ARBA" id="ARBA00023136"/>
    </source>
</evidence>
<keyword evidence="3" id="KW-0812">Transmembrane</keyword>
<feature type="domain" description="Doublecortin" evidence="11">
    <location>
        <begin position="126"/>
        <end position="209"/>
    </location>
</feature>
<evidence type="ECO:0000259" key="10">
    <source>
        <dbReference type="PROSITE" id="PS50076"/>
    </source>
</evidence>
<evidence type="ECO:0000256" key="5">
    <source>
        <dbReference type="ARBA" id="ARBA00022927"/>
    </source>
</evidence>
<evidence type="ECO:0000256" key="1">
    <source>
        <dbReference type="ARBA" id="ARBA00004477"/>
    </source>
</evidence>
<dbReference type="GO" id="GO:0003723">
    <property type="term" value="F:RNA binding"/>
    <property type="evidence" value="ECO:0007669"/>
    <property type="project" value="TreeGrafter"/>
</dbReference>
<dbReference type="GO" id="GO:0035556">
    <property type="term" value="P:intracellular signal transduction"/>
    <property type="evidence" value="ECO:0007669"/>
    <property type="project" value="InterPro"/>
</dbReference>
<dbReference type="SMART" id="SM00271">
    <property type="entry name" value="DnaJ"/>
    <property type="match status" value="1"/>
</dbReference>
<dbReference type="HOGENOM" id="CLU_014210_0_0_1"/>
<dbReference type="Proteomes" id="UP000281549">
    <property type="component" value="Unassembled WGS sequence"/>
</dbReference>
<dbReference type="STRING" id="988480.A0A075AP08"/>
<keyword evidence="8" id="KW-0143">Chaperone</keyword>
<dbReference type="GO" id="GO:0006620">
    <property type="term" value="P:post-translational protein targeting to endoplasmic reticulum membrane"/>
    <property type="evidence" value="ECO:0007669"/>
    <property type="project" value="TreeGrafter"/>
</dbReference>
<dbReference type="InterPro" id="IPR036869">
    <property type="entry name" value="J_dom_sf"/>
</dbReference>
<dbReference type="PRINTS" id="PR00625">
    <property type="entry name" value="JDOMAIN"/>
</dbReference>
<keyword evidence="2" id="KW-0813">Transport</keyword>
<gene>
    <name evidence="12" type="ORF">O9G_000214</name>
    <name evidence="13" type="ORF">ROZALSC1DRAFT_26454</name>
</gene>
<dbReference type="Gene3D" id="1.10.287.110">
    <property type="entry name" value="DnaJ domain"/>
    <property type="match status" value="1"/>
</dbReference>
<comment type="subcellular location">
    <subcellularLocation>
        <location evidence="1">Endoplasmic reticulum membrane</location>
        <topology evidence="1">Multi-pass membrane protein</topology>
    </subcellularLocation>
</comment>
<dbReference type="Gene3D" id="1.10.3380.10">
    <property type="entry name" value="Sec63 N-terminal domain-like domain"/>
    <property type="match status" value="1"/>
</dbReference>
<dbReference type="PANTHER" id="PTHR24075">
    <property type="entry name" value="SEC63 DOMAIN-CONTAINING"/>
    <property type="match status" value="1"/>
</dbReference>
<evidence type="ECO:0000256" key="2">
    <source>
        <dbReference type="ARBA" id="ARBA00022448"/>
    </source>
</evidence>
<evidence type="ECO:0000259" key="11">
    <source>
        <dbReference type="PROSITE" id="PS50309"/>
    </source>
</evidence>
<proteinExistence type="predicted"/>
<dbReference type="InterPro" id="IPR004179">
    <property type="entry name" value="Sec63-dom"/>
</dbReference>
<dbReference type="AlphaFoldDB" id="A0A075AP08"/>
<dbReference type="Pfam" id="PF02889">
    <property type="entry name" value="Sec63"/>
    <property type="match status" value="1"/>
</dbReference>
<evidence type="ECO:0000256" key="4">
    <source>
        <dbReference type="ARBA" id="ARBA00022824"/>
    </source>
</evidence>
<evidence type="ECO:0000256" key="8">
    <source>
        <dbReference type="ARBA" id="ARBA00023186"/>
    </source>
</evidence>
<feature type="compositionally biased region" description="Basic and acidic residues" evidence="9">
    <location>
        <begin position="499"/>
        <end position="519"/>
    </location>
</feature>
<dbReference type="SMART" id="SM00973">
    <property type="entry name" value="Sec63"/>
    <property type="match status" value="1"/>
</dbReference>
<dbReference type="GO" id="GO:0031207">
    <property type="term" value="C:Sec62/Sec63 complex"/>
    <property type="evidence" value="ECO:0007669"/>
    <property type="project" value="TreeGrafter"/>
</dbReference>
<evidence type="ECO:0000313" key="14">
    <source>
        <dbReference type="Proteomes" id="UP000030755"/>
    </source>
</evidence>
<dbReference type="GO" id="GO:0008320">
    <property type="term" value="F:protein transmembrane transporter activity"/>
    <property type="evidence" value="ECO:0007669"/>
    <property type="project" value="TreeGrafter"/>
</dbReference>
<name>A0A075AP08_ROZAC</name>
<dbReference type="PROSITE" id="PS50309">
    <property type="entry name" value="DC"/>
    <property type="match status" value="1"/>
</dbReference>
<dbReference type="OMA" id="LIPCTYI"/>
<protein>
    <submittedName>
        <fullName evidence="12">Translocation protein Sec63 domain-containing protein</fullName>
    </submittedName>
</protein>
<dbReference type="InterPro" id="IPR001623">
    <property type="entry name" value="DnaJ_domain"/>
</dbReference>